<name>A0A450W2Z6_9GAMM</name>
<dbReference type="InterPro" id="IPR029052">
    <property type="entry name" value="Metallo-depent_PP-like"/>
</dbReference>
<dbReference type="EMBL" id="CAADFM010000053">
    <property type="protein sequence ID" value="VFK11372.1"/>
    <property type="molecule type" value="Genomic_DNA"/>
</dbReference>
<dbReference type="Gene3D" id="3.60.21.10">
    <property type="match status" value="1"/>
</dbReference>
<dbReference type="SUPFAM" id="SSF56300">
    <property type="entry name" value="Metallo-dependent phosphatases"/>
    <property type="match status" value="1"/>
</dbReference>
<dbReference type="AlphaFoldDB" id="A0A450W2Z6"/>
<dbReference type="GO" id="GO:0016787">
    <property type="term" value="F:hydrolase activity"/>
    <property type="evidence" value="ECO:0007669"/>
    <property type="project" value="UniProtKB-KW"/>
</dbReference>
<keyword evidence="2" id="KW-0378">Hydrolase</keyword>
<evidence type="ECO:0000256" key="5">
    <source>
        <dbReference type="SAM" id="MobiDB-lite"/>
    </source>
</evidence>
<evidence type="ECO:0000256" key="2">
    <source>
        <dbReference type="ARBA" id="ARBA00022801"/>
    </source>
</evidence>
<dbReference type="PANTHER" id="PTHR42988:SF2">
    <property type="entry name" value="CYCLIC NUCLEOTIDE PHOSPHODIESTERASE CBUA0032-RELATED"/>
    <property type="match status" value="1"/>
</dbReference>
<dbReference type="PANTHER" id="PTHR42988">
    <property type="entry name" value="PHOSPHOHYDROLASE"/>
    <property type="match status" value="1"/>
</dbReference>
<accession>A0A450W2Z6</accession>
<gene>
    <name evidence="7" type="ORF">BECKLPF1236A_GA0070988_100535</name>
    <name evidence="8" type="ORF">BECKLPF1236C_GA0070990_101935</name>
</gene>
<comment type="similarity">
    <text evidence="4">Belongs to the cyclic nucleotide phosphodiesterase class-III family.</text>
</comment>
<feature type="domain" description="Calcineurin-like phosphoesterase" evidence="6">
    <location>
        <begin position="362"/>
        <end position="616"/>
    </location>
</feature>
<proteinExistence type="inferred from homology"/>
<evidence type="ECO:0000313" key="8">
    <source>
        <dbReference type="EMBL" id="VFK33140.1"/>
    </source>
</evidence>
<sequence>MNVSRQILDVGNPTIDANQRSGDVDKQSLSGSLLSMDEIRRAVEERYTEGVATQAELDTIIGLLQSRGLVHRLDPRPGETWILLKPERINQYGASIIQAARNHPRGIGAALEGEVLTGKIPFSGFDRLPRGEEAIVLEATAELLLAHDLGFREMGYLVFPSQISVTRVPPDGPLPRAEVTYRFSGAIETIYAALVVRLGYTEHFRREEQWKYAVEFSRAGHRLGFSMEQIEEGTGEIEIRFETGINEFDRVTFIRFITEHLRARGVDIQERIRLYCPNCKEEVTNHAAIAARVEKGKLEIPCQFCDTGIVIPESIEGHYRREPALGRKQQELADTVEWRTKREITELREDRQRQGKDEDGLIRILHLSDLHFEDEKFANVCRTQLETDLRQELGIDRLAYLVISGDFTHRATEAEFRAAFGVVNRLVERFGLDSSRVVIVPGNHDMNRDLSEVAYPFVPRSKLPSVLPEGGHIPAGEAGALVRDDDKYRARFAPFNEYFHRHIYRGEEHSEYPLEAAAQFLWLERPVDRILFLGLNSCWEIDHHFTERAGIHPSVLSRVLDRLNDGLRDGKGKYEGWLKIAVFHHPVTGREAMNAEFMEQLAVHRFQLCLHGHIHEAMEDYHKYDDARGIRIVGAGTFGAPTREQVPGIPLQYNLLTLNPKTGEMRVDTRKKEKPAGAWSADARWQDKNNPKAWYRFLAPGYV</sequence>
<evidence type="ECO:0000259" key="6">
    <source>
        <dbReference type="Pfam" id="PF00149"/>
    </source>
</evidence>
<keyword evidence="3" id="KW-0408">Iron</keyword>
<dbReference type="Pfam" id="PF00149">
    <property type="entry name" value="Metallophos"/>
    <property type="match status" value="1"/>
</dbReference>
<evidence type="ECO:0000313" key="7">
    <source>
        <dbReference type="EMBL" id="VFK11372.1"/>
    </source>
</evidence>
<evidence type="ECO:0000256" key="3">
    <source>
        <dbReference type="ARBA" id="ARBA00023004"/>
    </source>
</evidence>
<dbReference type="InterPro" id="IPR004843">
    <property type="entry name" value="Calcineurin-like_PHP"/>
</dbReference>
<feature type="region of interest" description="Disordered" evidence="5">
    <location>
        <begin position="1"/>
        <end position="27"/>
    </location>
</feature>
<feature type="compositionally biased region" description="Polar residues" evidence="5">
    <location>
        <begin position="15"/>
        <end position="27"/>
    </location>
</feature>
<evidence type="ECO:0000256" key="4">
    <source>
        <dbReference type="ARBA" id="ARBA00025742"/>
    </source>
</evidence>
<evidence type="ECO:0000256" key="1">
    <source>
        <dbReference type="ARBA" id="ARBA00022723"/>
    </source>
</evidence>
<protein>
    <submittedName>
        <fullName evidence="7">Calcineurin-like phosphoesterase</fullName>
    </submittedName>
</protein>
<dbReference type="GO" id="GO:0046872">
    <property type="term" value="F:metal ion binding"/>
    <property type="evidence" value="ECO:0007669"/>
    <property type="project" value="UniProtKB-KW"/>
</dbReference>
<dbReference type="EMBL" id="CAADFP010000193">
    <property type="protein sequence ID" value="VFK33140.1"/>
    <property type="molecule type" value="Genomic_DNA"/>
</dbReference>
<organism evidence="7">
    <name type="scientific">Candidatus Kentrum sp. LPFa</name>
    <dbReference type="NCBI Taxonomy" id="2126335"/>
    <lineage>
        <taxon>Bacteria</taxon>
        <taxon>Pseudomonadati</taxon>
        <taxon>Pseudomonadota</taxon>
        <taxon>Gammaproteobacteria</taxon>
        <taxon>Candidatus Kentrum</taxon>
    </lineage>
</organism>
<keyword evidence="1" id="KW-0479">Metal-binding</keyword>
<dbReference type="InterPro" id="IPR050884">
    <property type="entry name" value="CNP_phosphodiesterase-III"/>
</dbReference>
<reference evidence="7" key="1">
    <citation type="submission" date="2019-02" db="EMBL/GenBank/DDBJ databases">
        <authorList>
            <person name="Gruber-Vodicka R. H."/>
            <person name="Seah K. B. B."/>
        </authorList>
    </citation>
    <scope>NUCLEOTIDE SEQUENCE</scope>
    <source>
        <strain evidence="7">BECK_S312</strain>
        <strain evidence="8">BECK_S426</strain>
    </source>
</reference>